<dbReference type="NCBIfam" id="NF004005">
    <property type="entry name" value="PRK05476.2-3"/>
    <property type="match status" value="1"/>
</dbReference>
<protein>
    <recommendedName>
        <fullName evidence="5">Adenosylhomocysteinase</fullName>
        <ecNumber evidence="5">3.13.2.1</ecNumber>
    </recommendedName>
    <alternativeName>
        <fullName evidence="5">S-adenosyl-L-homocysteine hydrolase</fullName>
        <shortName evidence="5">AdoHcyase</shortName>
    </alternativeName>
</protein>
<dbReference type="GO" id="GO:0006730">
    <property type="term" value="P:one-carbon metabolic process"/>
    <property type="evidence" value="ECO:0007669"/>
    <property type="project" value="UniProtKB-UniRule"/>
</dbReference>
<evidence type="ECO:0000259" key="10">
    <source>
        <dbReference type="SMART" id="SM00997"/>
    </source>
</evidence>
<feature type="binding site" evidence="5 7">
    <location>
        <position position="283"/>
    </location>
    <ligand>
        <name>NAD(+)</name>
        <dbReference type="ChEBI" id="CHEBI:57540"/>
    </ligand>
</feature>
<dbReference type="RefSeq" id="WP_043381839.1">
    <property type="nucleotide sequence ID" value="NZ_JBOK01000006.1"/>
</dbReference>
<dbReference type="PIRSF" id="PIRSF001109">
    <property type="entry name" value="Ad_hcy_hydrolase"/>
    <property type="match status" value="1"/>
</dbReference>
<keyword evidence="4 5" id="KW-0520">NAD</keyword>
<accession>A0A014QC46</accession>
<dbReference type="SUPFAM" id="SSF52283">
    <property type="entry name" value="Formate/glycerate dehydrogenase catalytic domain-like"/>
    <property type="match status" value="1"/>
</dbReference>
<dbReference type="InterPro" id="IPR036291">
    <property type="entry name" value="NAD(P)-bd_dom_sf"/>
</dbReference>
<dbReference type="InterPro" id="IPR042172">
    <property type="entry name" value="Adenosylhomocyst_ase-like_sf"/>
</dbReference>
<feature type="binding site" evidence="5 7">
    <location>
        <begin position="197"/>
        <end position="199"/>
    </location>
    <ligand>
        <name>NAD(+)</name>
        <dbReference type="ChEBI" id="CHEBI:57540"/>
    </ligand>
</feature>
<comment type="pathway">
    <text evidence="5 8">Amino-acid biosynthesis; L-homocysteine biosynthesis; L-homocysteine from S-adenosyl-L-homocysteine: step 1/1.</text>
</comment>
<feature type="binding site" evidence="5 6">
    <location>
        <position position="136"/>
    </location>
    <ligand>
        <name>substrate</name>
    </ligand>
</feature>
<evidence type="ECO:0000256" key="4">
    <source>
        <dbReference type="ARBA" id="ARBA00023027"/>
    </source>
</evidence>
<proteinExistence type="inferred from homology"/>
<feature type="binding site" evidence="5 6">
    <location>
        <position position="230"/>
    </location>
    <ligand>
        <name>substrate</name>
    </ligand>
</feature>
<dbReference type="GO" id="GO:0033353">
    <property type="term" value="P:S-adenosylmethionine cycle"/>
    <property type="evidence" value="ECO:0007669"/>
    <property type="project" value="TreeGrafter"/>
</dbReference>
<feature type="binding site" evidence="5 6">
    <location>
        <position position="226"/>
    </location>
    <ligand>
        <name>substrate</name>
    </ligand>
</feature>
<evidence type="ECO:0000256" key="3">
    <source>
        <dbReference type="ARBA" id="ARBA00022801"/>
    </source>
</evidence>
<dbReference type="PROSITE" id="PS00739">
    <property type="entry name" value="ADOHCYASE_2"/>
    <property type="match status" value="1"/>
</dbReference>
<feature type="binding site" evidence="5">
    <location>
        <begin position="260"/>
        <end position="265"/>
    </location>
    <ligand>
        <name>NAD(+)</name>
        <dbReference type="ChEBI" id="CHEBI:57540"/>
    </ligand>
</feature>
<dbReference type="PANTHER" id="PTHR23420:SF0">
    <property type="entry name" value="ADENOSYLHOMOCYSTEINASE"/>
    <property type="match status" value="1"/>
</dbReference>
<organism evidence="11 12">
    <name type="scientific">Comamonas aquatica DA1877</name>
    <dbReference type="NCBI Taxonomy" id="1457173"/>
    <lineage>
        <taxon>Bacteria</taxon>
        <taxon>Pseudomonadati</taxon>
        <taxon>Pseudomonadota</taxon>
        <taxon>Betaproteobacteria</taxon>
        <taxon>Burkholderiales</taxon>
        <taxon>Comamonadaceae</taxon>
        <taxon>Comamonas</taxon>
    </lineage>
</organism>
<dbReference type="AlphaFoldDB" id="A0A014QC46"/>
<feature type="binding site" evidence="5 7">
    <location>
        <begin position="339"/>
        <end position="341"/>
    </location>
    <ligand>
        <name>NAD(+)</name>
        <dbReference type="ChEBI" id="CHEBI:57540"/>
    </ligand>
</feature>
<feature type="binding site" evidence="5 7">
    <location>
        <position position="384"/>
    </location>
    <ligand>
        <name>NAD(+)</name>
        <dbReference type="ChEBI" id="CHEBI:57540"/>
    </ligand>
</feature>
<feature type="binding site" evidence="5">
    <location>
        <position position="318"/>
    </location>
    <ligand>
        <name>NAD(+)</name>
        <dbReference type="ChEBI" id="CHEBI:57540"/>
    </ligand>
</feature>
<evidence type="ECO:0000256" key="8">
    <source>
        <dbReference type="RuleBase" id="RU000548"/>
    </source>
</evidence>
<dbReference type="HAMAP" id="MF_00563">
    <property type="entry name" value="AdoHcyase"/>
    <property type="match status" value="1"/>
</dbReference>
<dbReference type="SMART" id="SM00996">
    <property type="entry name" value="AdoHcyase"/>
    <property type="match status" value="1"/>
</dbReference>
<dbReference type="STRING" id="225991.MA05_03635"/>
<dbReference type="InterPro" id="IPR020082">
    <property type="entry name" value="S-Ado-L-homoCys_hydrolase_CS"/>
</dbReference>
<evidence type="ECO:0000256" key="6">
    <source>
        <dbReference type="PIRSR" id="PIRSR001109-1"/>
    </source>
</evidence>
<dbReference type="Proteomes" id="UP000020766">
    <property type="component" value="Unassembled WGS sequence"/>
</dbReference>
<comment type="similarity">
    <text evidence="1 5 9">Belongs to the adenosylhomocysteinase family.</text>
</comment>
<keyword evidence="12" id="KW-1185">Reference proteome</keyword>
<dbReference type="FunFam" id="3.40.50.720:FF:000004">
    <property type="entry name" value="Adenosylhomocysteinase"/>
    <property type="match status" value="1"/>
</dbReference>
<dbReference type="InterPro" id="IPR000043">
    <property type="entry name" value="Adenosylhomocysteinase-like"/>
</dbReference>
<dbReference type="SUPFAM" id="SSF51735">
    <property type="entry name" value="NAD(P)-binding Rossmann-fold domains"/>
    <property type="match status" value="1"/>
</dbReference>
<name>A0A014QC46_9BURK</name>
<dbReference type="PROSITE" id="PS00738">
    <property type="entry name" value="ADOHCYASE_1"/>
    <property type="match status" value="1"/>
</dbReference>
<dbReference type="Gene3D" id="3.40.50.1480">
    <property type="entry name" value="Adenosylhomocysteinase-like"/>
    <property type="match status" value="1"/>
</dbReference>
<dbReference type="NCBIfam" id="TIGR00936">
    <property type="entry name" value="ahcY"/>
    <property type="match status" value="1"/>
</dbReference>
<dbReference type="GO" id="GO:0005829">
    <property type="term" value="C:cytosol"/>
    <property type="evidence" value="ECO:0007669"/>
    <property type="project" value="TreeGrafter"/>
</dbReference>
<comment type="function">
    <text evidence="5">May play a key role in the regulation of the intracellular concentration of adenosylhomocysteine.</text>
</comment>
<feature type="binding site" evidence="5 6">
    <location>
        <position position="57"/>
    </location>
    <ligand>
        <name>substrate</name>
    </ligand>
</feature>
<evidence type="ECO:0000256" key="7">
    <source>
        <dbReference type="PIRSR" id="PIRSR001109-2"/>
    </source>
</evidence>
<dbReference type="GO" id="GO:0004013">
    <property type="term" value="F:adenosylhomocysteinase activity"/>
    <property type="evidence" value="ECO:0007669"/>
    <property type="project" value="UniProtKB-UniRule"/>
</dbReference>
<feature type="binding site" evidence="5">
    <location>
        <position position="231"/>
    </location>
    <ligand>
        <name>NAD(+)</name>
        <dbReference type="ChEBI" id="CHEBI:57540"/>
    </ligand>
</feature>
<keyword evidence="5" id="KW-0963">Cytoplasm</keyword>
<feature type="binding site" evidence="5 6">
    <location>
        <position position="196"/>
    </location>
    <ligand>
        <name>substrate</name>
    </ligand>
</feature>
<dbReference type="CDD" id="cd00401">
    <property type="entry name" value="SAHH"/>
    <property type="match status" value="1"/>
</dbReference>
<dbReference type="PANTHER" id="PTHR23420">
    <property type="entry name" value="ADENOSYLHOMOCYSTEINASE"/>
    <property type="match status" value="1"/>
</dbReference>
<feature type="binding site" evidence="7">
    <location>
        <position position="288"/>
    </location>
    <ligand>
        <name>NAD(+)</name>
        <dbReference type="ChEBI" id="CHEBI:57540"/>
    </ligand>
</feature>
<comment type="cofactor">
    <cofactor evidence="5 7 8">
        <name>NAD(+)</name>
        <dbReference type="ChEBI" id="CHEBI:57540"/>
    </cofactor>
    <text evidence="5 7 8">Binds 1 NAD(+) per subunit.</text>
</comment>
<evidence type="ECO:0000256" key="5">
    <source>
        <dbReference type="HAMAP-Rule" id="MF_00563"/>
    </source>
</evidence>
<feature type="binding site" evidence="7">
    <location>
        <position position="391"/>
    </location>
    <ligand>
        <name>NAD(+)</name>
        <dbReference type="ChEBI" id="CHEBI:57540"/>
    </ligand>
</feature>
<dbReference type="PATRIC" id="fig|1457173.3.peg.1400"/>
<evidence type="ECO:0000256" key="2">
    <source>
        <dbReference type="ARBA" id="ARBA00022563"/>
    </source>
</evidence>
<keyword evidence="2 5" id="KW-0554">One-carbon metabolism</keyword>
<comment type="subcellular location">
    <subcellularLocation>
        <location evidence="5">Cytoplasm</location>
    </subcellularLocation>
</comment>
<dbReference type="EMBL" id="JBOK01000006">
    <property type="protein sequence ID" value="EXU80702.1"/>
    <property type="molecule type" value="Genomic_DNA"/>
</dbReference>
<dbReference type="Gene3D" id="3.40.50.720">
    <property type="entry name" value="NAD(P)-binding Rossmann-like Domain"/>
    <property type="match status" value="1"/>
</dbReference>
<dbReference type="UniPathway" id="UPA00314">
    <property type="reaction ID" value="UER00076"/>
</dbReference>
<sequence>MSNTQDRAIADISLADWGRKEIRIAETEMPGLMAIREEFAAAQPLKGARITGSLHMTIQTAVLIETLKALGADVRWASCNIFSTQDHAAAAIAATGTPVFAIKGESLEDYWDYTHRIFEFGAAGTEGEGPNMILDDGGDATMLMHLGQKAEKDLSVLSNPGSEEERIVFAAIKAKLAVDPTWYTRKSAQIIGVTEETTTGVHRLNEMSAKGTLLFRAINVNDSVTKSKFDNLYGCRESLVDGIKRATDVMIAGKVACVAGYGDVGKGSAQALRALSAQVWVTEIDPINALQAAMEGYKVVTMEYAADKADIFVTTTGNKDIIRHEHMVAMKDQAIVCNIGHFDNEIDVASIEQYQWEEVKPQVDQITFPDGKKITLLAKGRLVNLGCATGHPSFVMSSSFANQTIAQIELFTKPAEYQAGKVYVLPKVLDEKVARLHLKKVGAMLTELTDEQAAYIGVNKQGPYKPDTYRY</sequence>
<evidence type="ECO:0000313" key="11">
    <source>
        <dbReference type="EMBL" id="EXU80702.1"/>
    </source>
</evidence>
<feature type="binding site" evidence="7">
    <location>
        <begin position="262"/>
        <end position="267"/>
    </location>
    <ligand>
        <name>NAD(+)</name>
        <dbReference type="ChEBI" id="CHEBI:57540"/>
    </ligand>
</feature>
<dbReference type="Pfam" id="PF05221">
    <property type="entry name" value="AdoHcyase"/>
    <property type="match status" value="1"/>
</dbReference>
<dbReference type="Pfam" id="PF00670">
    <property type="entry name" value="AdoHcyase_NAD"/>
    <property type="match status" value="1"/>
</dbReference>
<keyword evidence="3 5" id="KW-0378">Hydrolase</keyword>
<evidence type="ECO:0000256" key="9">
    <source>
        <dbReference type="RuleBase" id="RU004166"/>
    </source>
</evidence>
<dbReference type="EC" id="3.13.2.1" evidence="5"/>
<dbReference type="SMART" id="SM00997">
    <property type="entry name" value="AdoHcyase_NAD"/>
    <property type="match status" value="1"/>
</dbReference>
<reference evidence="11 12" key="1">
    <citation type="submission" date="2014-01" db="EMBL/GenBank/DDBJ databases">
        <title>Interspecies Systems Biology Uncovers Metabolites Affecting C. elegans Gene Expression and Life History Traits.</title>
        <authorList>
            <person name="Watson E."/>
            <person name="Macneil L.T."/>
            <person name="Ritter A.D."/>
            <person name="Yilmaz L.S."/>
            <person name="Rosebrock A.P."/>
            <person name="Caudy A.A."/>
            <person name="Walhout A.J."/>
        </authorList>
    </citation>
    <scope>NUCLEOTIDE SEQUENCE [LARGE SCALE GENOMIC DNA]</scope>
    <source>
        <strain evidence="11 12">DA1877</strain>
    </source>
</reference>
<evidence type="ECO:0000256" key="1">
    <source>
        <dbReference type="ARBA" id="ARBA00007122"/>
    </source>
</evidence>
<dbReference type="GO" id="GO:0071269">
    <property type="term" value="P:L-homocysteine biosynthetic process"/>
    <property type="evidence" value="ECO:0007669"/>
    <property type="project" value="UniProtKB-UniRule"/>
</dbReference>
<gene>
    <name evidence="5" type="primary">ahcY</name>
    <name evidence="11" type="ORF">AX13_15685</name>
</gene>
<evidence type="ECO:0000313" key="12">
    <source>
        <dbReference type="Proteomes" id="UP000020766"/>
    </source>
</evidence>
<comment type="caution">
    <text evidence="11">The sequence shown here is derived from an EMBL/GenBank/DDBJ whole genome shotgun (WGS) entry which is preliminary data.</text>
</comment>
<dbReference type="InterPro" id="IPR015878">
    <property type="entry name" value="Ado_hCys_hydrolase_NAD-bd"/>
</dbReference>
<comment type="catalytic activity">
    <reaction evidence="5 8">
        <text>S-adenosyl-L-homocysteine + H2O = L-homocysteine + adenosine</text>
        <dbReference type="Rhea" id="RHEA:21708"/>
        <dbReference type="ChEBI" id="CHEBI:15377"/>
        <dbReference type="ChEBI" id="CHEBI:16335"/>
        <dbReference type="ChEBI" id="CHEBI:57856"/>
        <dbReference type="ChEBI" id="CHEBI:58199"/>
        <dbReference type="EC" id="3.13.2.1"/>
    </reaction>
</comment>
<feature type="domain" description="S-adenosyl-L-homocysteine hydrolase NAD binding" evidence="10">
    <location>
        <begin position="231"/>
        <end position="390"/>
    </location>
</feature>